<dbReference type="AlphaFoldDB" id="X1VRL0"/>
<dbReference type="InterPro" id="IPR002195">
    <property type="entry name" value="Dihydroorotase_CS"/>
</dbReference>
<evidence type="ECO:0000259" key="1">
    <source>
        <dbReference type="Pfam" id="PF00534"/>
    </source>
</evidence>
<organism evidence="3">
    <name type="scientific">marine sediment metagenome</name>
    <dbReference type="NCBI Taxonomy" id="412755"/>
    <lineage>
        <taxon>unclassified sequences</taxon>
        <taxon>metagenomes</taxon>
        <taxon>ecological metagenomes</taxon>
    </lineage>
</organism>
<dbReference type="InterPro" id="IPR028098">
    <property type="entry name" value="Glyco_trans_4-like_N"/>
</dbReference>
<dbReference type="Gene3D" id="3.40.50.2000">
    <property type="entry name" value="Glycogen Phosphorylase B"/>
    <property type="match status" value="2"/>
</dbReference>
<comment type="caution">
    <text evidence="3">The sequence shown here is derived from an EMBL/GenBank/DDBJ whole genome shotgun (WGS) entry which is preliminary data.</text>
</comment>
<name>X1VRL0_9ZZZZ</name>
<evidence type="ECO:0008006" key="4">
    <source>
        <dbReference type="Google" id="ProtNLM"/>
    </source>
</evidence>
<dbReference type="EMBL" id="BARW01025764">
    <property type="protein sequence ID" value="GAJ12155.1"/>
    <property type="molecule type" value="Genomic_DNA"/>
</dbReference>
<dbReference type="SUPFAM" id="SSF53756">
    <property type="entry name" value="UDP-Glycosyltransferase/glycogen phosphorylase"/>
    <property type="match status" value="1"/>
</dbReference>
<protein>
    <recommendedName>
        <fullName evidence="4">Glycosyl transferase family 1 domain-containing protein</fullName>
    </recommendedName>
</protein>
<sequence>ELRIETERGLAQNCHHIIAPTEKGKEELVRHYGALPERIGVVPCGVNLEQFKPVGKENARQYLGFGSDKIILFVGRIDPLKGIDKLIKAIPYLQNIQGLRLVVIGGGEQNQHEIEQLQKLACNLKVQDSVTFLGLIKHAQLPYFYSAADVCVVPSYYESCGLVALESLACGTPVVATDVGNLKSVIRQGETGYVVTDNAPHRLADKIALLLSRPSTDTESALSIRASVSRFSWSNIAEAIIRECQLVLANYLAPVS</sequence>
<dbReference type="InterPro" id="IPR050194">
    <property type="entry name" value="Glycosyltransferase_grp1"/>
</dbReference>
<feature type="non-terminal residue" evidence="3">
    <location>
        <position position="1"/>
    </location>
</feature>
<dbReference type="PROSITE" id="PS00483">
    <property type="entry name" value="DIHYDROOROTASE_2"/>
    <property type="match status" value="1"/>
</dbReference>
<dbReference type="GO" id="GO:0016757">
    <property type="term" value="F:glycosyltransferase activity"/>
    <property type="evidence" value="ECO:0007669"/>
    <property type="project" value="InterPro"/>
</dbReference>
<feature type="domain" description="Glycosyl transferase family 1" evidence="1">
    <location>
        <begin position="58"/>
        <end position="216"/>
    </location>
</feature>
<dbReference type="Pfam" id="PF13439">
    <property type="entry name" value="Glyco_transf_4"/>
    <property type="match status" value="1"/>
</dbReference>
<evidence type="ECO:0000259" key="2">
    <source>
        <dbReference type="Pfam" id="PF13439"/>
    </source>
</evidence>
<reference evidence="3" key="1">
    <citation type="journal article" date="2014" name="Front. Microbiol.">
        <title>High frequency of phylogenetically diverse reductive dehalogenase-homologous genes in deep subseafloor sedimentary metagenomes.</title>
        <authorList>
            <person name="Kawai M."/>
            <person name="Futagami T."/>
            <person name="Toyoda A."/>
            <person name="Takaki Y."/>
            <person name="Nishi S."/>
            <person name="Hori S."/>
            <person name="Arai W."/>
            <person name="Tsubouchi T."/>
            <person name="Morono Y."/>
            <person name="Uchiyama I."/>
            <person name="Ito T."/>
            <person name="Fujiyama A."/>
            <person name="Inagaki F."/>
            <person name="Takami H."/>
        </authorList>
    </citation>
    <scope>NUCLEOTIDE SEQUENCE</scope>
    <source>
        <strain evidence="3">Expedition CK06-06</strain>
    </source>
</reference>
<dbReference type="GO" id="GO:0016812">
    <property type="term" value="F:hydrolase activity, acting on carbon-nitrogen (but not peptide) bonds, in cyclic amides"/>
    <property type="evidence" value="ECO:0007669"/>
    <property type="project" value="InterPro"/>
</dbReference>
<evidence type="ECO:0000313" key="3">
    <source>
        <dbReference type="EMBL" id="GAJ12155.1"/>
    </source>
</evidence>
<dbReference type="Pfam" id="PF00534">
    <property type="entry name" value="Glycos_transf_1"/>
    <property type="match status" value="1"/>
</dbReference>
<proteinExistence type="predicted"/>
<accession>X1VRL0</accession>
<gene>
    <name evidence="3" type="ORF">S12H4_42150</name>
</gene>
<dbReference type="InterPro" id="IPR001296">
    <property type="entry name" value="Glyco_trans_1"/>
</dbReference>
<feature type="domain" description="Glycosyltransferase subfamily 4-like N-terminal" evidence="2">
    <location>
        <begin position="4"/>
        <end position="50"/>
    </location>
</feature>
<dbReference type="PANTHER" id="PTHR45947:SF3">
    <property type="entry name" value="SULFOQUINOVOSYL TRANSFERASE SQD2"/>
    <property type="match status" value="1"/>
</dbReference>
<dbReference type="PANTHER" id="PTHR45947">
    <property type="entry name" value="SULFOQUINOVOSYL TRANSFERASE SQD2"/>
    <property type="match status" value="1"/>
</dbReference>